<protein>
    <submittedName>
        <fullName evidence="2">Uncharacterized protein</fullName>
    </submittedName>
</protein>
<feature type="compositionally biased region" description="Basic residues" evidence="1">
    <location>
        <begin position="332"/>
        <end position="345"/>
    </location>
</feature>
<evidence type="ECO:0000313" key="3">
    <source>
        <dbReference type="Proteomes" id="UP000494040"/>
    </source>
</evidence>
<evidence type="ECO:0000313" key="2">
    <source>
        <dbReference type="EnsemblMetazoa" id="XP_024081781.1"/>
    </source>
</evidence>
<dbReference type="Proteomes" id="UP000494040">
    <property type="component" value="Unassembled WGS sequence"/>
</dbReference>
<keyword evidence="3" id="KW-1185">Reference proteome</keyword>
<reference evidence="2" key="1">
    <citation type="submission" date="2022-01" db="UniProtKB">
        <authorList>
            <consortium name="EnsemblMetazoa"/>
        </authorList>
    </citation>
    <scope>IDENTIFICATION</scope>
</reference>
<proteinExistence type="predicted"/>
<evidence type="ECO:0000256" key="1">
    <source>
        <dbReference type="SAM" id="MobiDB-lite"/>
    </source>
</evidence>
<accession>A0A8I6SEZ6</accession>
<dbReference type="AlphaFoldDB" id="A0A8I6SEZ6"/>
<sequence length="372" mass="43397">MIFEEKLEECATKRKSYFLEEHIKFMLPEDCVHKKEIDIDNLVNCLASLPLYVRAGIAEEDLTPESQEKMDQIAAEHYEKYISRIKEIEKKKLPEDTMKCSPPTNVALLNDQLIYNFYGREFSRSCFRALKDNVKCDLEFDDVISDDESKIETSEPGNMMKVFDNFVAGLCERHNRVGVMSSDESELSIDSDYDYYDDSNKYYAKKMEHLSKLIKVTASLNFDQYYPPRNLNIDFQNTPYDREKPAPLDDMISKADKALERVRLRRQRADIRKERELRRRKRLFLTHEKTPEESSVRMDVAVPSISSSSHLLCVSAEEDIESKGKASNKIAQKYKKGRARRKKRGGSSDDDDDFTQLEALADRKMKQRSHLF</sequence>
<dbReference type="KEGG" id="clec:112126619"/>
<dbReference type="EnsemblMetazoa" id="XM_024226013.1">
    <property type="protein sequence ID" value="XP_024081781.1"/>
    <property type="gene ID" value="LOC112126619"/>
</dbReference>
<feature type="region of interest" description="Disordered" evidence="1">
    <location>
        <begin position="321"/>
        <end position="355"/>
    </location>
</feature>
<dbReference type="GeneID" id="112126619"/>
<name>A0A8I6SEZ6_CIMLE</name>
<organism evidence="2 3">
    <name type="scientific">Cimex lectularius</name>
    <name type="common">Bed bug</name>
    <name type="synonym">Acanthia lectularia</name>
    <dbReference type="NCBI Taxonomy" id="79782"/>
    <lineage>
        <taxon>Eukaryota</taxon>
        <taxon>Metazoa</taxon>
        <taxon>Ecdysozoa</taxon>
        <taxon>Arthropoda</taxon>
        <taxon>Hexapoda</taxon>
        <taxon>Insecta</taxon>
        <taxon>Pterygota</taxon>
        <taxon>Neoptera</taxon>
        <taxon>Paraneoptera</taxon>
        <taxon>Hemiptera</taxon>
        <taxon>Heteroptera</taxon>
        <taxon>Panheteroptera</taxon>
        <taxon>Cimicomorpha</taxon>
        <taxon>Cimicidae</taxon>
        <taxon>Cimex</taxon>
    </lineage>
</organism>
<dbReference type="RefSeq" id="XP_024081781.1">
    <property type="nucleotide sequence ID" value="XM_024226013.1"/>
</dbReference>